<keyword evidence="3" id="KW-0378">Hydrolase</keyword>
<organism evidence="3 4">
    <name type="scientific">Paenibacillus eucommiae</name>
    <dbReference type="NCBI Taxonomy" id="1355755"/>
    <lineage>
        <taxon>Bacteria</taxon>
        <taxon>Bacillati</taxon>
        <taxon>Bacillota</taxon>
        <taxon>Bacilli</taxon>
        <taxon>Bacillales</taxon>
        <taxon>Paenibacillaceae</taxon>
        <taxon>Paenibacillus</taxon>
    </lineage>
</organism>
<keyword evidence="4" id="KW-1185">Reference proteome</keyword>
<comment type="caution">
    <text evidence="3">The sequence shown here is derived from an EMBL/GenBank/DDBJ whole genome shotgun (WGS) entry which is preliminary data.</text>
</comment>
<accession>A0ABS4J1G9</accession>
<dbReference type="InterPro" id="IPR032465">
    <property type="entry name" value="ACMSD"/>
</dbReference>
<gene>
    <name evidence="3" type="ORF">J2Z66_005306</name>
</gene>
<protein>
    <submittedName>
        <fullName evidence="3">TIM-barrel fold metal-dependent hydrolase</fullName>
    </submittedName>
</protein>
<evidence type="ECO:0000259" key="2">
    <source>
        <dbReference type="Pfam" id="PF04909"/>
    </source>
</evidence>
<evidence type="ECO:0000256" key="1">
    <source>
        <dbReference type="ARBA" id="ARBA00023239"/>
    </source>
</evidence>
<dbReference type="PANTHER" id="PTHR21240:SF28">
    <property type="entry name" value="ISO-OROTATE DECARBOXYLASE (EUROFUNG)"/>
    <property type="match status" value="1"/>
</dbReference>
<feature type="domain" description="Amidohydrolase-related" evidence="2">
    <location>
        <begin position="59"/>
        <end position="256"/>
    </location>
</feature>
<keyword evidence="1" id="KW-0456">Lyase</keyword>
<reference evidence="3 4" key="1">
    <citation type="submission" date="2021-03" db="EMBL/GenBank/DDBJ databases">
        <title>Genomic Encyclopedia of Type Strains, Phase IV (KMG-IV): sequencing the most valuable type-strain genomes for metagenomic binning, comparative biology and taxonomic classification.</title>
        <authorList>
            <person name="Goeker M."/>
        </authorList>
    </citation>
    <scope>NUCLEOTIDE SEQUENCE [LARGE SCALE GENOMIC DNA]</scope>
    <source>
        <strain evidence="3 4">DSM 26048</strain>
    </source>
</reference>
<dbReference type="InterPro" id="IPR032466">
    <property type="entry name" value="Metal_Hydrolase"/>
</dbReference>
<dbReference type="EMBL" id="JAGGLB010000020">
    <property type="protein sequence ID" value="MBP1993680.1"/>
    <property type="molecule type" value="Genomic_DNA"/>
</dbReference>
<dbReference type="RefSeq" id="WP_209975559.1">
    <property type="nucleotide sequence ID" value="NZ_JAGGLB010000020.1"/>
</dbReference>
<evidence type="ECO:0000313" key="4">
    <source>
        <dbReference type="Proteomes" id="UP001519287"/>
    </source>
</evidence>
<dbReference type="InterPro" id="IPR006680">
    <property type="entry name" value="Amidohydro-rel"/>
</dbReference>
<dbReference type="SUPFAM" id="SSF51556">
    <property type="entry name" value="Metallo-dependent hydrolases"/>
    <property type="match status" value="1"/>
</dbReference>
<name>A0ABS4J1G9_9BACL</name>
<dbReference type="Pfam" id="PF04909">
    <property type="entry name" value="Amidohydro_2"/>
    <property type="match status" value="1"/>
</dbReference>
<sequence length="256" mass="29067">MIVDAHFHLGYTYSRFHFYDTSIEQYLNYMDRLHIATCMNIHSIGLVTGELEQGMEANIAAYEQSAGRILSYLVFNPNDVVRSLKVMERYYEGNIFRAVKLHPSMHGVCADDPRYEAAWEFAAAHNLPIMSHTWTPSSYNPSQQLSYPPLFEAYIAKYSTVNLICGHAGGRIDGIRQTIKLARTYDNVYMDTAGDVYNNKLIDFLVGEVGSDRIVFGSDGFLMDARSQLGMILDAAVPISDKENMLFKNAMRLFRL</sequence>
<proteinExistence type="predicted"/>
<dbReference type="GO" id="GO:0016787">
    <property type="term" value="F:hydrolase activity"/>
    <property type="evidence" value="ECO:0007669"/>
    <property type="project" value="UniProtKB-KW"/>
</dbReference>
<dbReference type="PANTHER" id="PTHR21240">
    <property type="entry name" value="2-AMINO-3-CARBOXYLMUCONATE-6-SEMIALDEHYDE DECARBOXYLASE"/>
    <property type="match status" value="1"/>
</dbReference>
<dbReference type="Proteomes" id="UP001519287">
    <property type="component" value="Unassembled WGS sequence"/>
</dbReference>
<dbReference type="Gene3D" id="3.20.20.140">
    <property type="entry name" value="Metal-dependent hydrolases"/>
    <property type="match status" value="1"/>
</dbReference>
<evidence type="ECO:0000313" key="3">
    <source>
        <dbReference type="EMBL" id="MBP1993680.1"/>
    </source>
</evidence>